<gene>
    <name evidence="1" type="ORF">IE53DRAFT_368142</name>
</gene>
<dbReference type="Proteomes" id="UP000245626">
    <property type="component" value="Unassembled WGS sequence"/>
</dbReference>
<evidence type="ECO:0000313" key="2">
    <source>
        <dbReference type="Proteomes" id="UP000245626"/>
    </source>
</evidence>
<organism evidence="1 2">
    <name type="scientific">Violaceomyces palustris</name>
    <dbReference type="NCBI Taxonomy" id="1673888"/>
    <lineage>
        <taxon>Eukaryota</taxon>
        <taxon>Fungi</taxon>
        <taxon>Dikarya</taxon>
        <taxon>Basidiomycota</taxon>
        <taxon>Ustilaginomycotina</taxon>
        <taxon>Ustilaginomycetes</taxon>
        <taxon>Violaceomycetales</taxon>
        <taxon>Violaceomycetaceae</taxon>
        <taxon>Violaceomyces</taxon>
    </lineage>
</organism>
<name>A0ACD0NZV7_9BASI</name>
<accession>A0ACD0NZV7</accession>
<sequence length="328" mass="35813">NTDGQLGIESDPSLPPTLLSRNFVPVPTIELEEGDRLVKVSAGADTSYVLSENGRIWSWGNSEYGQAMLDQGVKDRVDLPTEVTSSYLEAIEEAEEGVEIKGKVVKIVSGGSWVALLDDQGRVLTSGYGPLGQGIDSSTTDLKYTVERIHHPVRPRAFSSLKLLRSLQSQGGSRSKVTDLHGGLDYIVAVSNPEEGGRKPRMFVWGLDDDQGRLGLSGGLTDGIVRSSSPYSRSVQRSVGKEEDPSSSFGKVERVYSPQEVEIELPKYERRLSGDEEGTERVGREEAMRIQDVSCGSDVLFVLVEDGQHPIGRWAECYDIDHSTDVVA</sequence>
<protein>
    <submittedName>
        <fullName evidence="1">Uncharacterized protein</fullName>
    </submittedName>
</protein>
<reference evidence="1 2" key="1">
    <citation type="journal article" date="2018" name="Mol. Biol. Evol.">
        <title>Broad Genomic Sampling Reveals a Smut Pathogenic Ancestry of the Fungal Clade Ustilaginomycotina.</title>
        <authorList>
            <person name="Kijpornyongpan T."/>
            <person name="Mondo S.J."/>
            <person name="Barry K."/>
            <person name="Sandor L."/>
            <person name="Lee J."/>
            <person name="Lipzen A."/>
            <person name="Pangilinan J."/>
            <person name="LaButti K."/>
            <person name="Hainaut M."/>
            <person name="Henrissat B."/>
            <person name="Grigoriev I.V."/>
            <person name="Spatafora J.W."/>
            <person name="Aime M.C."/>
        </authorList>
    </citation>
    <scope>NUCLEOTIDE SEQUENCE [LARGE SCALE GENOMIC DNA]</scope>
    <source>
        <strain evidence="1 2">SA 807</strain>
    </source>
</reference>
<feature type="non-terminal residue" evidence="1">
    <location>
        <position position="1"/>
    </location>
</feature>
<keyword evidence="2" id="KW-1185">Reference proteome</keyword>
<dbReference type="EMBL" id="KZ819851">
    <property type="protein sequence ID" value="PWN51334.1"/>
    <property type="molecule type" value="Genomic_DNA"/>
</dbReference>
<evidence type="ECO:0000313" key="1">
    <source>
        <dbReference type="EMBL" id="PWN51334.1"/>
    </source>
</evidence>
<proteinExistence type="predicted"/>